<dbReference type="InterPro" id="IPR036691">
    <property type="entry name" value="Endo/exonu/phosph_ase_sf"/>
</dbReference>
<name>A0A2U1LEJ3_ARTAN</name>
<dbReference type="AlphaFoldDB" id="A0A2U1LEJ3"/>
<feature type="domain" description="Reverse transcriptase" evidence="2">
    <location>
        <begin position="464"/>
        <end position="741"/>
    </location>
</feature>
<reference evidence="3 4" key="1">
    <citation type="journal article" date="2018" name="Mol. Plant">
        <title>The genome of Artemisia annua provides insight into the evolution of Asteraceae family and artemisinin biosynthesis.</title>
        <authorList>
            <person name="Shen Q."/>
            <person name="Zhang L."/>
            <person name="Liao Z."/>
            <person name="Wang S."/>
            <person name="Yan T."/>
            <person name="Shi P."/>
            <person name="Liu M."/>
            <person name="Fu X."/>
            <person name="Pan Q."/>
            <person name="Wang Y."/>
            <person name="Lv Z."/>
            <person name="Lu X."/>
            <person name="Zhang F."/>
            <person name="Jiang W."/>
            <person name="Ma Y."/>
            <person name="Chen M."/>
            <person name="Hao X."/>
            <person name="Li L."/>
            <person name="Tang Y."/>
            <person name="Lv G."/>
            <person name="Zhou Y."/>
            <person name="Sun X."/>
            <person name="Brodelius P.E."/>
            <person name="Rose J.K.C."/>
            <person name="Tang K."/>
        </authorList>
    </citation>
    <scope>NUCLEOTIDE SEQUENCE [LARGE SCALE GENOMIC DNA]</scope>
    <source>
        <strain evidence="4">cv. Huhao1</strain>
        <tissue evidence="3">Leaf</tissue>
    </source>
</reference>
<dbReference type="PANTHER" id="PTHR33116:SF78">
    <property type="entry name" value="OS12G0587133 PROTEIN"/>
    <property type="match status" value="1"/>
</dbReference>
<proteinExistence type="predicted"/>
<dbReference type="PROSITE" id="PS50878">
    <property type="entry name" value="RT_POL"/>
    <property type="match status" value="1"/>
</dbReference>
<keyword evidence="4" id="KW-1185">Reference proteome</keyword>
<dbReference type="Pfam" id="PF13966">
    <property type="entry name" value="zf-RVT"/>
    <property type="match status" value="1"/>
</dbReference>
<dbReference type="SUPFAM" id="SSF56672">
    <property type="entry name" value="DNA/RNA polymerases"/>
    <property type="match status" value="1"/>
</dbReference>
<evidence type="ECO:0000313" key="4">
    <source>
        <dbReference type="Proteomes" id="UP000245207"/>
    </source>
</evidence>
<dbReference type="Proteomes" id="UP000245207">
    <property type="component" value="Unassembled WGS sequence"/>
</dbReference>
<evidence type="ECO:0000259" key="2">
    <source>
        <dbReference type="PROSITE" id="PS50878"/>
    </source>
</evidence>
<dbReference type="GO" id="GO:0003964">
    <property type="term" value="F:RNA-directed DNA polymerase activity"/>
    <property type="evidence" value="ECO:0007669"/>
    <property type="project" value="UniProtKB-KW"/>
</dbReference>
<dbReference type="InterPro" id="IPR026960">
    <property type="entry name" value="RVT-Znf"/>
</dbReference>
<accession>A0A2U1LEJ3</accession>
<dbReference type="Gene3D" id="3.60.10.10">
    <property type="entry name" value="Endonuclease/exonuclease/phosphatase"/>
    <property type="match status" value="1"/>
</dbReference>
<dbReference type="OrthoDB" id="691957at2759"/>
<dbReference type="InterPro" id="IPR043502">
    <property type="entry name" value="DNA/RNA_pol_sf"/>
</dbReference>
<dbReference type="PANTHER" id="PTHR33116">
    <property type="entry name" value="REVERSE TRANSCRIPTASE ZINC-BINDING DOMAIN-CONTAINING PROTEIN-RELATED-RELATED"/>
    <property type="match status" value="1"/>
</dbReference>
<dbReference type="InterPro" id="IPR000477">
    <property type="entry name" value="RT_dom"/>
</dbReference>
<dbReference type="STRING" id="35608.A0A2U1LEJ3"/>
<dbReference type="Pfam" id="PF00078">
    <property type="entry name" value="RVT_1"/>
    <property type="match status" value="1"/>
</dbReference>
<keyword evidence="1" id="KW-0175">Coiled coil</keyword>
<keyword evidence="3" id="KW-0695">RNA-directed DNA polymerase</keyword>
<feature type="coiled-coil region" evidence="1">
    <location>
        <begin position="307"/>
        <end position="334"/>
    </location>
</feature>
<keyword evidence="3" id="KW-0808">Transferase</keyword>
<evidence type="ECO:0000256" key="1">
    <source>
        <dbReference type="SAM" id="Coils"/>
    </source>
</evidence>
<gene>
    <name evidence="3" type="ORF">CTI12_AA499050</name>
</gene>
<evidence type="ECO:0000313" key="3">
    <source>
        <dbReference type="EMBL" id="PWA47392.1"/>
    </source>
</evidence>
<keyword evidence="3" id="KW-0548">Nucleotidyltransferase</keyword>
<dbReference type="EMBL" id="PKPP01009829">
    <property type="protein sequence ID" value="PWA47392.1"/>
    <property type="molecule type" value="Genomic_DNA"/>
</dbReference>
<sequence>MDNLVMLLELAYSAGSSSISDVMRLGFQREVQEERGWFSFLHGWCVHVADRLVYLNAIIQELEYCSSNMFAAQLLVALRSGDDIVFADSIMYFKTIRDFEAQKLENLQLFLRASEMQLTRRMQLLLGLMLCNSWGINSKQKLGYILIINNNIMKIMTMDIESIYSTWDGETVIMGDFNEVRSERERFGSVFNQQGAMVFNNFISETGLIDLPLDGYAFTWSHKSASKMSKLDRFLLSEGLMELFPHLSAICLDKNISDHRPILLRETSIDYGPSPFRFFHSWFTVEGFDSFVENTWKSFNIGEANGLIRLKKKLQFLKNSIKAWTKEAKMKSNEKKFNIQQNLLELDKLIDQGRSNEEILCKRIMLINDLHEINSKIASELSQKAKIRWSIEGDENSKYFHGILNKRRSQLAIRGILVDGDWISDPSKVKDEFFNHFKKQFSPPQSSRICFDYVFPNIFMAVRDFFMNGCFPRGCNSSFIALIPKIQDAKFVKDFRPISLIGSVYKIIAKILANRLCLVLPYLISDVQSAFVSNRQILDGPFILNELISWCKHKNFNGMLFKVDFEKAFDSVKWDYLDETLKAFGFGQKWCTWIGGCLKNAMGSVLVNGNPSSEFQFFKGLKQGDPLSPFLFILIMETLHLSFMRILNAGLYKGISLNDSFTISHLFYADDVVFVGEWNDSNIHTLLNVLKCFYLASGLKINLHKSKLMGIGVNTSVVETAANLIGCSILSSPFNYLGVKVGSNMSRISSWDDVVSKVSSRLSKWKLKTLSIGGRLTLLKSVLTSIPLYHMSIYKVPMGVLKKLESIRRNFFNGTDGSVRKTTWINWSTALAPKKNGGLGVSSFFAHNRALLFKWVWRFYTDDSSLWSSFIKALFGKHGALGKPLRMYRRSTWIDIIHAIQSLNDKGINLFHFIQKKIGNGENTFFWNDIWLGNIAFKEQFKRLYALEVQKSISVANKLRHPSIYHSFRRLPRGGIEQELLNLLCSKVDAFVLPNMADRWSWSLEGSGVFSVKSSRNFIDDKFLPKVDVPTRWINVLPIKVNVFAWKVFLDKLPTRSNLSLRGIDIASINCPICNLAVESSSHIFFLCPVARKVWRKILLWWELDDAIFHSYNEWLLWLVNIRLPKHLKEFLEDWLNWFNNIRLSKRLKEIHEGTCYVMWWAIWNLRNQVLFGSKQPRMELLFDDIVRLSFSWCSNRCNLNLDWNSWMKCPSSMTL</sequence>
<dbReference type="SUPFAM" id="SSF56219">
    <property type="entry name" value="DNase I-like"/>
    <property type="match status" value="1"/>
</dbReference>
<protein>
    <submittedName>
        <fullName evidence="3">RNA-directed DNA polymerase, eukaryota</fullName>
    </submittedName>
</protein>
<organism evidence="3 4">
    <name type="scientific">Artemisia annua</name>
    <name type="common">Sweet wormwood</name>
    <dbReference type="NCBI Taxonomy" id="35608"/>
    <lineage>
        <taxon>Eukaryota</taxon>
        <taxon>Viridiplantae</taxon>
        <taxon>Streptophyta</taxon>
        <taxon>Embryophyta</taxon>
        <taxon>Tracheophyta</taxon>
        <taxon>Spermatophyta</taxon>
        <taxon>Magnoliopsida</taxon>
        <taxon>eudicotyledons</taxon>
        <taxon>Gunneridae</taxon>
        <taxon>Pentapetalae</taxon>
        <taxon>asterids</taxon>
        <taxon>campanulids</taxon>
        <taxon>Asterales</taxon>
        <taxon>Asteraceae</taxon>
        <taxon>Asteroideae</taxon>
        <taxon>Anthemideae</taxon>
        <taxon>Artemisiinae</taxon>
        <taxon>Artemisia</taxon>
    </lineage>
</organism>
<dbReference type="CDD" id="cd01650">
    <property type="entry name" value="RT_nLTR_like"/>
    <property type="match status" value="1"/>
</dbReference>
<comment type="caution">
    <text evidence="3">The sequence shown here is derived from an EMBL/GenBank/DDBJ whole genome shotgun (WGS) entry which is preliminary data.</text>
</comment>